<organism evidence="7 8">
    <name type="scientific">Lolium multiflorum</name>
    <name type="common">Italian ryegrass</name>
    <name type="synonym">Lolium perenne subsp. multiflorum</name>
    <dbReference type="NCBI Taxonomy" id="4521"/>
    <lineage>
        <taxon>Eukaryota</taxon>
        <taxon>Viridiplantae</taxon>
        <taxon>Streptophyta</taxon>
        <taxon>Embryophyta</taxon>
        <taxon>Tracheophyta</taxon>
        <taxon>Spermatophyta</taxon>
        <taxon>Magnoliopsida</taxon>
        <taxon>Liliopsida</taxon>
        <taxon>Poales</taxon>
        <taxon>Poaceae</taxon>
        <taxon>BOP clade</taxon>
        <taxon>Pooideae</taxon>
        <taxon>Poodae</taxon>
        <taxon>Poeae</taxon>
        <taxon>Poeae Chloroplast Group 2 (Poeae type)</taxon>
        <taxon>Loliodinae</taxon>
        <taxon>Loliinae</taxon>
        <taxon>Lolium</taxon>
    </lineage>
</organism>
<comment type="caution">
    <text evidence="7">The sequence shown here is derived from an EMBL/GenBank/DDBJ whole genome shotgun (WGS) entry which is preliminary data.</text>
</comment>
<evidence type="ECO:0000256" key="3">
    <source>
        <dbReference type="ARBA" id="ARBA00022989"/>
    </source>
</evidence>
<evidence type="ECO:0000256" key="1">
    <source>
        <dbReference type="ARBA" id="ARBA00004167"/>
    </source>
</evidence>
<evidence type="ECO:0000256" key="2">
    <source>
        <dbReference type="ARBA" id="ARBA00022692"/>
    </source>
</evidence>
<keyword evidence="8" id="KW-1185">Reference proteome</keyword>
<evidence type="ECO:0000313" key="8">
    <source>
        <dbReference type="Proteomes" id="UP001231189"/>
    </source>
</evidence>
<evidence type="ECO:0000259" key="6">
    <source>
        <dbReference type="Pfam" id="PF03168"/>
    </source>
</evidence>
<dbReference type="Pfam" id="PF03168">
    <property type="entry name" value="LEA_2"/>
    <property type="match status" value="1"/>
</dbReference>
<evidence type="ECO:0000256" key="4">
    <source>
        <dbReference type="ARBA" id="ARBA00023136"/>
    </source>
</evidence>
<dbReference type="Proteomes" id="UP001231189">
    <property type="component" value="Unassembled WGS sequence"/>
</dbReference>
<keyword evidence="2 5" id="KW-0812">Transmembrane</keyword>
<comment type="subcellular location">
    <subcellularLocation>
        <location evidence="1">Membrane</location>
        <topology evidence="1">Single-pass membrane protein</topology>
    </subcellularLocation>
</comment>
<dbReference type="GO" id="GO:0009506">
    <property type="term" value="C:plasmodesma"/>
    <property type="evidence" value="ECO:0007669"/>
    <property type="project" value="TreeGrafter"/>
</dbReference>
<dbReference type="AlphaFoldDB" id="A0AAD8QZJ2"/>
<feature type="transmembrane region" description="Helical" evidence="5">
    <location>
        <begin position="21"/>
        <end position="50"/>
    </location>
</feature>
<keyword evidence="4 5" id="KW-0472">Membrane</keyword>
<protein>
    <recommendedName>
        <fullName evidence="6">Late embryogenesis abundant protein LEA-2 subgroup domain-containing protein</fullName>
    </recommendedName>
</protein>
<sequence>MPNRLPMNYGRQPMYSRQRQSLAVLWLNIACAVLITTLLFSGVTLFALWLSLMPHRPEFSLAEFSIPNLNRQSGAVNLPVKFTVNERNPNLKIGIHFDKFHGSVYYNDELIASGPVVFPFFGLPKKDMPVQGELTASGPGPTDPAWPRFVAEVGAGSVELRLVLDSTMLYQVRLFDTREHHMKVDCDFMISGNGSLLQEYKNAPCKLNF</sequence>
<name>A0AAD8QZJ2_LOLMU</name>
<evidence type="ECO:0000256" key="5">
    <source>
        <dbReference type="SAM" id="Phobius"/>
    </source>
</evidence>
<dbReference type="GO" id="GO:0098542">
    <property type="term" value="P:defense response to other organism"/>
    <property type="evidence" value="ECO:0007669"/>
    <property type="project" value="InterPro"/>
</dbReference>
<accession>A0AAD8QZJ2</accession>
<proteinExistence type="predicted"/>
<dbReference type="InterPro" id="IPR044839">
    <property type="entry name" value="NDR1-like"/>
</dbReference>
<dbReference type="PANTHER" id="PTHR31415">
    <property type="entry name" value="OS05G0367900 PROTEIN"/>
    <property type="match status" value="1"/>
</dbReference>
<gene>
    <name evidence="7" type="ORF">QYE76_035359</name>
</gene>
<dbReference type="PANTHER" id="PTHR31415:SF124">
    <property type="entry name" value="OS07G0531500 PROTEIN"/>
    <property type="match status" value="1"/>
</dbReference>
<dbReference type="EMBL" id="JAUUTY010000007">
    <property type="protein sequence ID" value="KAK1611686.1"/>
    <property type="molecule type" value="Genomic_DNA"/>
</dbReference>
<feature type="domain" description="Late embryogenesis abundant protein LEA-2 subgroup" evidence="6">
    <location>
        <begin position="83"/>
        <end position="186"/>
    </location>
</feature>
<keyword evidence="3 5" id="KW-1133">Transmembrane helix</keyword>
<dbReference type="InterPro" id="IPR004864">
    <property type="entry name" value="LEA_2"/>
</dbReference>
<reference evidence="7" key="1">
    <citation type="submission" date="2023-07" db="EMBL/GenBank/DDBJ databases">
        <title>A chromosome-level genome assembly of Lolium multiflorum.</title>
        <authorList>
            <person name="Chen Y."/>
            <person name="Copetti D."/>
            <person name="Kolliker R."/>
            <person name="Studer B."/>
        </authorList>
    </citation>
    <scope>NUCLEOTIDE SEQUENCE</scope>
    <source>
        <strain evidence="7">02402/16</strain>
        <tissue evidence="7">Leaf</tissue>
    </source>
</reference>
<dbReference type="GO" id="GO:0005886">
    <property type="term" value="C:plasma membrane"/>
    <property type="evidence" value="ECO:0007669"/>
    <property type="project" value="TreeGrafter"/>
</dbReference>
<evidence type="ECO:0000313" key="7">
    <source>
        <dbReference type="EMBL" id="KAK1611686.1"/>
    </source>
</evidence>